<feature type="transmembrane region" description="Helical" evidence="13">
    <location>
        <begin position="176"/>
        <end position="200"/>
    </location>
</feature>
<dbReference type="SMART" id="SM00387">
    <property type="entry name" value="HATPase_c"/>
    <property type="match status" value="1"/>
</dbReference>
<keyword evidence="7 13" id="KW-0812">Transmembrane</keyword>
<protein>
    <recommendedName>
        <fullName evidence="4">histidine kinase</fullName>
        <ecNumber evidence="4">2.7.13.3</ecNumber>
    </recommendedName>
</protein>
<feature type="region of interest" description="Disordered" evidence="12">
    <location>
        <begin position="64"/>
        <end position="87"/>
    </location>
</feature>
<evidence type="ECO:0000313" key="16">
    <source>
        <dbReference type="EMBL" id="AZS36281.1"/>
    </source>
</evidence>
<comment type="subcellular location">
    <subcellularLocation>
        <location evidence="3">Cell membrane</location>
    </subcellularLocation>
</comment>
<dbReference type="PROSITE" id="PS50109">
    <property type="entry name" value="HIS_KIN"/>
    <property type="match status" value="1"/>
</dbReference>
<dbReference type="CDD" id="cd00075">
    <property type="entry name" value="HATPase"/>
    <property type="match status" value="1"/>
</dbReference>
<dbReference type="PANTHER" id="PTHR45436:SF5">
    <property type="entry name" value="SENSOR HISTIDINE KINASE TRCS"/>
    <property type="match status" value="1"/>
</dbReference>
<dbReference type="Gene3D" id="3.30.565.10">
    <property type="entry name" value="Histidine kinase-like ATPase, C-terminal domain"/>
    <property type="match status" value="1"/>
</dbReference>
<name>A0A3Q9IX45_9MICO</name>
<dbReference type="SMART" id="SM00388">
    <property type="entry name" value="HisKA"/>
    <property type="match status" value="1"/>
</dbReference>
<evidence type="ECO:0000256" key="4">
    <source>
        <dbReference type="ARBA" id="ARBA00012438"/>
    </source>
</evidence>
<dbReference type="InterPro" id="IPR005467">
    <property type="entry name" value="His_kinase_dom"/>
</dbReference>
<evidence type="ECO:0000256" key="2">
    <source>
        <dbReference type="ARBA" id="ARBA00001968"/>
    </source>
</evidence>
<dbReference type="AlphaFoldDB" id="A0A3Q9IX45"/>
<dbReference type="EC" id="2.7.13.3" evidence="4"/>
<feature type="domain" description="HAMP" evidence="15">
    <location>
        <begin position="201"/>
        <end position="263"/>
    </location>
</feature>
<comment type="cofactor">
    <cofactor evidence="2">
        <name>a divalent metal cation</name>
        <dbReference type="ChEBI" id="CHEBI:60240"/>
    </cofactor>
</comment>
<dbReference type="SUPFAM" id="SSF55874">
    <property type="entry name" value="ATPase domain of HSP90 chaperone/DNA topoisomerase II/histidine kinase"/>
    <property type="match status" value="1"/>
</dbReference>
<dbReference type="CDD" id="cd00082">
    <property type="entry name" value="HisKA"/>
    <property type="match status" value="1"/>
</dbReference>
<evidence type="ECO:0000256" key="9">
    <source>
        <dbReference type="ARBA" id="ARBA00022989"/>
    </source>
</evidence>
<dbReference type="FunFam" id="3.30.565.10:FF:000006">
    <property type="entry name" value="Sensor histidine kinase WalK"/>
    <property type="match status" value="1"/>
</dbReference>
<dbReference type="GO" id="GO:0005886">
    <property type="term" value="C:plasma membrane"/>
    <property type="evidence" value="ECO:0007669"/>
    <property type="project" value="UniProtKB-SubCell"/>
</dbReference>
<dbReference type="InterPro" id="IPR003594">
    <property type="entry name" value="HATPase_dom"/>
</dbReference>
<dbReference type="InterPro" id="IPR003661">
    <property type="entry name" value="HisK_dim/P_dom"/>
</dbReference>
<keyword evidence="9 13" id="KW-1133">Transmembrane helix</keyword>
<dbReference type="FunFam" id="1.10.287.130:FF:000001">
    <property type="entry name" value="Two-component sensor histidine kinase"/>
    <property type="match status" value="1"/>
</dbReference>
<evidence type="ECO:0000259" key="15">
    <source>
        <dbReference type="PROSITE" id="PS50885"/>
    </source>
</evidence>
<dbReference type="PROSITE" id="PS50885">
    <property type="entry name" value="HAMP"/>
    <property type="match status" value="1"/>
</dbReference>
<evidence type="ECO:0000256" key="1">
    <source>
        <dbReference type="ARBA" id="ARBA00000085"/>
    </source>
</evidence>
<keyword evidence="8 16" id="KW-0418">Kinase</keyword>
<dbReference type="GO" id="GO:0005509">
    <property type="term" value="F:calcium ion binding"/>
    <property type="evidence" value="ECO:0007669"/>
    <property type="project" value="UniProtKB-ARBA"/>
</dbReference>
<evidence type="ECO:0000256" key="13">
    <source>
        <dbReference type="SAM" id="Phobius"/>
    </source>
</evidence>
<dbReference type="PANTHER" id="PTHR45436">
    <property type="entry name" value="SENSOR HISTIDINE KINASE YKOH"/>
    <property type="match status" value="1"/>
</dbReference>
<evidence type="ECO:0000256" key="3">
    <source>
        <dbReference type="ARBA" id="ARBA00004236"/>
    </source>
</evidence>
<organism evidence="16 17">
    <name type="scientific">Microbacterium lemovicicum</name>
    <dbReference type="NCBI Taxonomy" id="1072463"/>
    <lineage>
        <taxon>Bacteria</taxon>
        <taxon>Bacillati</taxon>
        <taxon>Actinomycetota</taxon>
        <taxon>Actinomycetes</taxon>
        <taxon>Micrococcales</taxon>
        <taxon>Microbacteriaceae</taxon>
        <taxon>Microbacterium</taxon>
    </lineage>
</organism>
<dbReference type="SMART" id="SM00304">
    <property type="entry name" value="HAMP"/>
    <property type="match status" value="1"/>
</dbReference>
<keyword evidence="5" id="KW-0597">Phosphoprotein</keyword>
<accession>A0A3Q9IX45</accession>
<evidence type="ECO:0000256" key="12">
    <source>
        <dbReference type="SAM" id="MobiDB-lite"/>
    </source>
</evidence>
<keyword evidence="10" id="KW-0902">Two-component regulatory system</keyword>
<dbReference type="Pfam" id="PF00512">
    <property type="entry name" value="HisKA"/>
    <property type="match status" value="1"/>
</dbReference>
<reference evidence="16 17" key="1">
    <citation type="submission" date="2018-08" db="EMBL/GenBank/DDBJ databases">
        <title>Microbacterium lemovicicum sp. nov., a bacterium isolated from a natural uranium-rich soil.</title>
        <authorList>
            <person name="ORTET P."/>
        </authorList>
    </citation>
    <scope>NUCLEOTIDE SEQUENCE [LARGE SCALE GENOMIC DNA]</scope>
    <source>
        <strain evidence="16 17">Viu22</strain>
    </source>
</reference>
<dbReference type="Pfam" id="PF02518">
    <property type="entry name" value="HATPase_c"/>
    <property type="match status" value="1"/>
</dbReference>
<dbReference type="InterPro" id="IPR003660">
    <property type="entry name" value="HAMP_dom"/>
</dbReference>
<evidence type="ECO:0000256" key="6">
    <source>
        <dbReference type="ARBA" id="ARBA00022679"/>
    </source>
</evidence>
<evidence type="ECO:0000259" key="14">
    <source>
        <dbReference type="PROSITE" id="PS50109"/>
    </source>
</evidence>
<dbReference type="Gene3D" id="1.10.287.130">
    <property type="match status" value="1"/>
</dbReference>
<dbReference type="KEGG" id="mlv:CVS47_00882"/>
<dbReference type="RefSeq" id="WP_127094995.1">
    <property type="nucleotide sequence ID" value="NZ_CP031423.1"/>
</dbReference>
<dbReference type="InterPro" id="IPR004358">
    <property type="entry name" value="Sig_transdc_His_kin-like_C"/>
</dbReference>
<keyword evidence="11 13" id="KW-0472">Membrane</keyword>
<evidence type="ECO:0000256" key="8">
    <source>
        <dbReference type="ARBA" id="ARBA00022777"/>
    </source>
</evidence>
<keyword evidence="6 16" id="KW-0808">Transferase</keyword>
<evidence type="ECO:0000256" key="10">
    <source>
        <dbReference type="ARBA" id="ARBA00023012"/>
    </source>
</evidence>
<sequence>MTRRSWTLRRTLVISVAALLAAGLIVSGFATSLALRSFVYERLDAQVLESLNFISGPGGAGDLYDRRGPSGGSDGSDASGGSDGTGPGQRVGSLQVILDADGAVIASAYIASDGTKIALSDAQVETLDAAGLVPRTPTTVDLGGDLGAFRVASESAGGATVIAGNSLDDVTATTDALTWILLSVSALTLIVVVVVLSLVIRRNVRPLERVAAVAEQVAEQPLAQGDVEIRERVAARDTDPHTEVGRVGSSLNTLLGHIEAALTARQHSEQQLRRFIADASHELRTPLASIRGYAQLSMGEAAPMTPTQQRSFDRIAAESERMSSLVDDLLLLARLDAGQPLRREPVSLAMLAIDAVSDAHATDSGHDWRLEVGEDAIEVPGDENRIRQVIANLLRNARTHTPAGTVVVTSLREHDGDAVLEVTDDGPGIDPAVRDRLFERFARGDHSRNRDAGSTGLGLSIAEAIVTAHGGAISVRSEPGSTVFTVRLPLLQS</sequence>
<evidence type="ECO:0000256" key="5">
    <source>
        <dbReference type="ARBA" id="ARBA00022553"/>
    </source>
</evidence>
<dbReference type="InterPro" id="IPR036890">
    <property type="entry name" value="HATPase_C_sf"/>
</dbReference>
<evidence type="ECO:0000256" key="7">
    <source>
        <dbReference type="ARBA" id="ARBA00022692"/>
    </source>
</evidence>
<comment type="catalytic activity">
    <reaction evidence="1">
        <text>ATP + protein L-histidine = ADP + protein N-phospho-L-histidine.</text>
        <dbReference type="EC" id="2.7.13.3"/>
    </reaction>
</comment>
<dbReference type="SUPFAM" id="SSF47384">
    <property type="entry name" value="Homodimeric domain of signal transducing histidine kinase"/>
    <property type="match status" value="1"/>
</dbReference>
<dbReference type="OrthoDB" id="9786919at2"/>
<dbReference type="Proteomes" id="UP000276888">
    <property type="component" value="Chromosome"/>
</dbReference>
<evidence type="ECO:0000256" key="11">
    <source>
        <dbReference type="ARBA" id="ARBA00023136"/>
    </source>
</evidence>
<dbReference type="PRINTS" id="PR00344">
    <property type="entry name" value="BCTRLSENSOR"/>
</dbReference>
<dbReference type="InterPro" id="IPR036097">
    <property type="entry name" value="HisK_dim/P_sf"/>
</dbReference>
<dbReference type="GO" id="GO:0000155">
    <property type="term" value="F:phosphorelay sensor kinase activity"/>
    <property type="evidence" value="ECO:0007669"/>
    <property type="project" value="InterPro"/>
</dbReference>
<dbReference type="EMBL" id="CP031423">
    <property type="protein sequence ID" value="AZS36281.1"/>
    <property type="molecule type" value="Genomic_DNA"/>
</dbReference>
<gene>
    <name evidence="16" type="primary">tcrY_1</name>
    <name evidence="16" type="ORF">CVS47_00882</name>
</gene>
<dbReference type="InterPro" id="IPR050428">
    <property type="entry name" value="TCS_sensor_his_kinase"/>
</dbReference>
<dbReference type="Gene3D" id="6.10.340.10">
    <property type="match status" value="1"/>
</dbReference>
<proteinExistence type="predicted"/>
<feature type="domain" description="Histidine kinase" evidence="14">
    <location>
        <begin position="278"/>
        <end position="492"/>
    </location>
</feature>
<keyword evidence="17" id="KW-1185">Reference proteome</keyword>
<evidence type="ECO:0000313" key="17">
    <source>
        <dbReference type="Proteomes" id="UP000276888"/>
    </source>
</evidence>